<dbReference type="PANTHER" id="PTHR42912:SF93">
    <property type="entry name" value="N6-ADENOSINE-METHYLTRANSFERASE TMT1A"/>
    <property type="match status" value="1"/>
</dbReference>
<dbReference type="Gene3D" id="2.160.10.10">
    <property type="entry name" value="Hexapeptide repeat proteins"/>
    <property type="match status" value="1"/>
</dbReference>
<dbReference type="InterPro" id="IPR013216">
    <property type="entry name" value="Methyltransf_11"/>
</dbReference>
<gene>
    <name evidence="3" type="ORF">L0C25_02120</name>
</gene>
<dbReference type="GO" id="GO:0032259">
    <property type="term" value="P:methylation"/>
    <property type="evidence" value="ECO:0007669"/>
    <property type="project" value="UniProtKB-KW"/>
</dbReference>
<proteinExistence type="predicted"/>
<keyword evidence="3" id="KW-0808">Transferase</keyword>
<evidence type="ECO:0000256" key="1">
    <source>
        <dbReference type="SAM" id="MobiDB-lite"/>
    </source>
</evidence>
<dbReference type="EMBL" id="CP094970">
    <property type="protein sequence ID" value="UYM05893.1"/>
    <property type="molecule type" value="Genomic_DNA"/>
</dbReference>
<evidence type="ECO:0000259" key="2">
    <source>
        <dbReference type="Pfam" id="PF08241"/>
    </source>
</evidence>
<dbReference type="CDD" id="cd02440">
    <property type="entry name" value="AdoMet_MTases"/>
    <property type="match status" value="1"/>
</dbReference>
<reference evidence="3" key="1">
    <citation type="submission" date="2022-01" db="EMBL/GenBank/DDBJ databases">
        <title>Nocardioidaceae gen. sp. A5X3R13.</title>
        <authorList>
            <person name="Lopez Marin M.A."/>
            <person name="Uhlik O."/>
        </authorList>
    </citation>
    <scope>NUCLEOTIDE SEQUENCE</scope>
    <source>
        <strain evidence="3">A5X3R13</strain>
    </source>
</reference>
<dbReference type="SUPFAM" id="SSF51161">
    <property type="entry name" value="Trimeric LpxA-like enzymes"/>
    <property type="match status" value="1"/>
</dbReference>
<dbReference type="SUPFAM" id="SSF53335">
    <property type="entry name" value="S-adenosyl-L-methionine-dependent methyltransferases"/>
    <property type="match status" value="1"/>
</dbReference>
<dbReference type="Pfam" id="PF08241">
    <property type="entry name" value="Methyltransf_11"/>
    <property type="match status" value="1"/>
</dbReference>
<dbReference type="RefSeq" id="WP_271634734.1">
    <property type="nucleotide sequence ID" value="NZ_CP094970.1"/>
</dbReference>
<organism evidence="3 4">
    <name type="scientific">Solicola gregarius</name>
    <dbReference type="NCBI Taxonomy" id="2908642"/>
    <lineage>
        <taxon>Bacteria</taxon>
        <taxon>Bacillati</taxon>
        <taxon>Actinomycetota</taxon>
        <taxon>Actinomycetes</taxon>
        <taxon>Propionibacteriales</taxon>
        <taxon>Nocardioidaceae</taxon>
        <taxon>Solicola</taxon>
    </lineage>
</organism>
<evidence type="ECO:0000313" key="4">
    <source>
        <dbReference type="Proteomes" id="UP001164390"/>
    </source>
</evidence>
<feature type="region of interest" description="Disordered" evidence="1">
    <location>
        <begin position="230"/>
        <end position="252"/>
    </location>
</feature>
<dbReference type="KEGG" id="sgrg:L0C25_02120"/>
<keyword evidence="4" id="KW-1185">Reference proteome</keyword>
<dbReference type="InterPro" id="IPR029063">
    <property type="entry name" value="SAM-dependent_MTases_sf"/>
</dbReference>
<dbReference type="CDD" id="cd04647">
    <property type="entry name" value="LbH_MAT_like"/>
    <property type="match status" value="1"/>
</dbReference>
<dbReference type="InterPro" id="IPR050508">
    <property type="entry name" value="Methyltransf_Superfamily"/>
</dbReference>
<protein>
    <submittedName>
        <fullName evidence="3">Methyltransferase domain-containing protein</fullName>
    </submittedName>
</protein>
<accession>A0AA46YMM7</accession>
<dbReference type="Proteomes" id="UP001164390">
    <property type="component" value="Chromosome"/>
</dbReference>
<name>A0AA46YMM7_9ACTN</name>
<evidence type="ECO:0000313" key="3">
    <source>
        <dbReference type="EMBL" id="UYM05893.1"/>
    </source>
</evidence>
<dbReference type="PANTHER" id="PTHR42912">
    <property type="entry name" value="METHYLTRANSFERASE"/>
    <property type="match status" value="1"/>
</dbReference>
<dbReference type="Gene3D" id="3.40.50.150">
    <property type="entry name" value="Vaccinia Virus protein VP39"/>
    <property type="match status" value="1"/>
</dbReference>
<dbReference type="InterPro" id="IPR011004">
    <property type="entry name" value="Trimer_LpxA-like_sf"/>
</dbReference>
<keyword evidence="3" id="KW-0489">Methyltransferase</keyword>
<dbReference type="AlphaFoldDB" id="A0AA46YMM7"/>
<sequence length="544" mass="60351">MDTETAPHPHASTAEVEAAYEDTKLAQVLYHDWEAQSYDDKWSISFDDRCIDYARDRFVAVAGEHGWPYAKSLEIGCGTGFFSLNLKLAGVVDEVHVTDISPGMVEAAKRNAEHLGFAIDGRPADAEALPYDDDTFDVVIGHAVIHHIPDVEQAFREMFRVLRPGGRVVICGEPTRYGDVVARRLSHATWIAATNVTRLPWLRERWARPPGGARRVVTCGGAGVGRRPAHVQAGRARAYGPARWGSRRRDRDRRAHRRVVGMARAHARVRRGRRATRPALVELRLPVMAAAVGARPGARPGRTRRSLLQRVRLGAQATVSGFGVLRWVIRHRAWTPYYLVRYWRFLVFKVRHPDVVTEGFVFLGKRVDVEVRRGFGRLVIGAWTHIGDGNKLRAHEGTLRLGEKVVLGSDNVVNCYLDIEIGAATLVADWVYICDFDHVTDALDVPIKDQGIVKAPVRIGPGSWLGTKVSVLRGTVVGKGSVLAAHTVARGTYPDYSIVGGVPGRVIKDRRVAYAEAEKTRVYLAEIEAAKREGRAPKPDRAEK</sequence>
<dbReference type="GO" id="GO:0008757">
    <property type="term" value="F:S-adenosylmethionine-dependent methyltransferase activity"/>
    <property type="evidence" value="ECO:0007669"/>
    <property type="project" value="InterPro"/>
</dbReference>
<feature type="domain" description="Methyltransferase type 11" evidence="2">
    <location>
        <begin position="73"/>
        <end position="170"/>
    </location>
</feature>